<evidence type="ECO:0000256" key="6">
    <source>
        <dbReference type="ARBA" id="ARBA00022857"/>
    </source>
</evidence>
<dbReference type="InterPro" id="IPR044481">
    <property type="entry name" value="AKR1A"/>
</dbReference>
<evidence type="ECO:0000313" key="18">
    <source>
        <dbReference type="EMBL" id="AQS22603.1"/>
    </source>
</evidence>
<dbReference type="InterPro" id="IPR020471">
    <property type="entry name" value="AKR"/>
</dbReference>
<dbReference type="GO" id="GO:0046185">
    <property type="term" value="P:aldehyde catabolic process"/>
    <property type="evidence" value="ECO:0007669"/>
    <property type="project" value="InterPro"/>
</dbReference>
<dbReference type="FunFam" id="3.20.20.100:FF:000006">
    <property type="entry name" value="Aldo-keto reductase family 1 member A1"/>
    <property type="match status" value="1"/>
</dbReference>
<feature type="site" description="Lowers pKa of active site Tyr" evidence="16">
    <location>
        <position position="76"/>
    </location>
</feature>
<protein>
    <recommendedName>
        <fullName evidence="9">alcohol dehydrogenase (NADP(+))</fullName>
        <ecNumber evidence="9">1.1.1.2</ecNumber>
    </recommendedName>
    <alternativeName>
        <fullName evidence="10">S-nitroso-CoA reductase</fullName>
    </alternativeName>
</protein>
<evidence type="ECO:0000256" key="14">
    <source>
        <dbReference type="PIRSR" id="PIRSR000097-1"/>
    </source>
</evidence>
<evidence type="ECO:0000256" key="10">
    <source>
        <dbReference type="ARBA" id="ARBA00044808"/>
    </source>
</evidence>
<dbReference type="PIRSF" id="PIRSF000097">
    <property type="entry name" value="AKR"/>
    <property type="match status" value="1"/>
</dbReference>
<dbReference type="SUPFAM" id="SSF51430">
    <property type="entry name" value="NAD(P)-linked oxidoreductase"/>
    <property type="match status" value="1"/>
</dbReference>
<comment type="catalytic activity">
    <reaction evidence="12">
        <text>S-nitrosoglutathione + NADPH + H(+) = S-(hydroxysulfenamide)glutathione + NADP(+)</text>
        <dbReference type="Rhea" id="RHEA:63500"/>
        <dbReference type="ChEBI" id="CHEBI:15378"/>
        <dbReference type="ChEBI" id="CHEBI:57783"/>
        <dbReference type="ChEBI" id="CHEBI:58349"/>
        <dbReference type="ChEBI" id="CHEBI:145544"/>
        <dbReference type="ChEBI" id="CHEBI:229723"/>
    </reaction>
</comment>
<evidence type="ECO:0000256" key="11">
    <source>
        <dbReference type="ARBA" id="ARBA00047706"/>
    </source>
</evidence>
<dbReference type="InterPro" id="IPR018170">
    <property type="entry name" value="Aldo/ket_reductase_CS"/>
</dbReference>
<dbReference type="PROSITE" id="PS00062">
    <property type="entry name" value="ALDOKETO_REDUCTASE_2"/>
    <property type="match status" value="1"/>
</dbReference>
<reference evidence="18" key="1">
    <citation type="journal article" date="2017" name="Aquat. Toxicol.">
        <title>Spliced leader-based analyses reveal the effects of polycyclic aromatic hydrocarbons on gene expression in the copepod Pseudodiaptomus poplesia.</title>
        <authorList>
            <person name="Zhuang Y."/>
            <person name="Yang F."/>
            <person name="Xu D."/>
            <person name="Chen H."/>
            <person name="Zhang H."/>
            <person name="Liu G."/>
        </authorList>
    </citation>
    <scope>NUCLEOTIDE SEQUENCE</scope>
</reference>
<feature type="active site" description="Proton donor" evidence="14">
    <location>
        <position position="51"/>
    </location>
</feature>
<accession>A0A1S6GL66</accession>
<evidence type="ECO:0000256" key="16">
    <source>
        <dbReference type="PIRSR" id="PIRSR000097-3"/>
    </source>
</evidence>
<dbReference type="PROSITE" id="PS00798">
    <property type="entry name" value="ALDOKETO_REDUCTASE_1"/>
    <property type="match status" value="1"/>
</dbReference>
<evidence type="ECO:0000256" key="13">
    <source>
        <dbReference type="ARBA" id="ARBA00048262"/>
    </source>
</evidence>
<dbReference type="GO" id="GO:0005829">
    <property type="term" value="C:cytosol"/>
    <property type="evidence" value="ECO:0007669"/>
    <property type="project" value="UniProtKB-SubCell"/>
</dbReference>
<evidence type="ECO:0000256" key="12">
    <source>
        <dbReference type="ARBA" id="ARBA00048207"/>
    </source>
</evidence>
<feature type="binding site" evidence="15">
    <location>
        <position position="109"/>
    </location>
    <ligand>
        <name>substrate</name>
    </ligand>
</feature>
<dbReference type="GO" id="GO:0016324">
    <property type="term" value="C:apical plasma membrane"/>
    <property type="evidence" value="ECO:0007669"/>
    <property type="project" value="UniProtKB-SubCell"/>
</dbReference>
<comment type="catalytic activity">
    <reaction evidence="11">
        <text>S-nitroso-CoA + NADPH + H(+) = sulfinamide-CoA + NADP(+)</text>
        <dbReference type="Rhea" id="RHEA:78375"/>
        <dbReference type="ChEBI" id="CHEBI:15378"/>
        <dbReference type="ChEBI" id="CHEBI:57783"/>
        <dbReference type="ChEBI" id="CHEBI:58349"/>
        <dbReference type="ChEBI" id="CHEBI:145546"/>
        <dbReference type="ChEBI" id="CHEBI:145548"/>
    </reaction>
    <physiologicalReaction direction="left-to-right" evidence="11">
        <dbReference type="Rhea" id="RHEA:78376"/>
    </physiologicalReaction>
</comment>
<comment type="similarity">
    <text evidence="3">Belongs to the aldo/keto reductase family.</text>
</comment>
<evidence type="ECO:0000256" key="8">
    <source>
        <dbReference type="ARBA" id="ARBA00023136"/>
    </source>
</evidence>
<dbReference type="GO" id="GO:0008106">
    <property type="term" value="F:alcohol dehydrogenase (NADP+) activity"/>
    <property type="evidence" value="ECO:0007669"/>
    <property type="project" value="UniProtKB-EC"/>
</dbReference>
<dbReference type="Gene3D" id="3.20.20.100">
    <property type="entry name" value="NADP-dependent oxidoreductase domain"/>
    <property type="match status" value="1"/>
</dbReference>
<dbReference type="PRINTS" id="PR00069">
    <property type="entry name" value="ALDKETRDTASE"/>
</dbReference>
<dbReference type="AlphaFoldDB" id="A0A1S6GL66"/>
<comment type="subcellular location">
    <subcellularLocation>
        <location evidence="1">Apical cell membrane</location>
    </subcellularLocation>
    <subcellularLocation>
        <location evidence="2">Cytoplasm</location>
        <location evidence="2">Cytosol</location>
    </subcellularLocation>
</comment>
<sequence>MASVPSVTFSNNLTMPIVGLGTWKSKPGEVQTAVETAIKAGYRHIDCAAVYGNEQEVGEGIRNGGVDRAELFITSKLWNTKHHPEDVEGACRQTLKDLGLDYLDLYLIHWPTAFERGDDKFPKNEDGTVRFAMIPPMETWLAMEKLVEKGLVRSVGLSNFNSEQIAEILAKGKIKPATNQVECHPHFGQHNLIQFCKERNIVITAYSPLGSPDRPWAKPDDPQLLDDPKIKEMAAKYGKSPAQVVLRWQTQRGVVVIPKSVNKDRIAQNLDLFNFTLSEDDVKVINAFDHNTRLIVPVLDGKPRDAAHPHYPFNIPF</sequence>
<dbReference type="EC" id="1.1.1.2" evidence="9"/>
<dbReference type="EMBL" id="KY314169">
    <property type="protein sequence ID" value="AQS22603.1"/>
    <property type="molecule type" value="mRNA"/>
</dbReference>
<evidence type="ECO:0000256" key="4">
    <source>
        <dbReference type="ARBA" id="ARBA00022475"/>
    </source>
</evidence>
<dbReference type="InterPro" id="IPR036812">
    <property type="entry name" value="NAD(P)_OxRdtase_dom_sf"/>
</dbReference>
<evidence type="ECO:0000256" key="2">
    <source>
        <dbReference type="ARBA" id="ARBA00004514"/>
    </source>
</evidence>
<evidence type="ECO:0000256" key="3">
    <source>
        <dbReference type="ARBA" id="ARBA00007905"/>
    </source>
</evidence>
<dbReference type="PANTHER" id="PTHR11732">
    <property type="entry name" value="ALDO/KETO REDUCTASE"/>
    <property type="match status" value="1"/>
</dbReference>
<evidence type="ECO:0000256" key="1">
    <source>
        <dbReference type="ARBA" id="ARBA00004221"/>
    </source>
</evidence>
<keyword evidence="4" id="KW-1003">Cell membrane</keyword>
<evidence type="ECO:0000256" key="5">
    <source>
        <dbReference type="ARBA" id="ARBA00022490"/>
    </source>
</evidence>
<evidence type="ECO:0000256" key="7">
    <source>
        <dbReference type="ARBA" id="ARBA00023002"/>
    </source>
</evidence>
<feature type="domain" description="NADP-dependent oxidoreductase" evidence="17">
    <location>
        <begin position="19"/>
        <end position="288"/>
    </location>
</feature>
<organism evidence="18">
    <name type="scientific">Pseudodiaptomus poplesia</name>
    <dbReference type="NCBI Taxonomy" id="213370"/>
    <lineage>
        <taxon>Eukaryota</taxon>
        <taxon>Metazoa</taxon>
        <taxon>Ecdysozoa</taxon>
        <taxon>Arthropoda</taxon>
        <taxon>Crustacea</taxon>
        <taxon>Multicrustacea</taxon>
        <taxon>Hexanauplia</taxon>
        <taxon>Copepoda</taxon>
        <taxon>Calanoida</taxon>
        <taxon>Pseudodiaptomidae</taxon>
        <taxon>Pseudodiaptomus</taxon>
    </lineage>
</organism>
<evidence type="ECO:0000256" key="15">
    <source>
        <dbReference type="PIRSR" id="PIRSR000097-2"/>
    </source>
</evidence>
<keyword evidence="6" id="KW-0521">NADP</keyword>
<dbReference type="Pfam" id="PF00248">
    <property type="entry name" value="Aldo_ket_red"/>
    <property type="match status" value="1"/>
</dbReference>
<name>A0A1S6GL66_9MAXI</name>
<proteinExistence type="evidence at transcript level"/>
<keyword evidence="7" id="KW-0560">Oxidoreductase</keyword>
<dbReference type="InterPro" id="IPR023210">
    <property type="entry name" value="NADP_OxRdtase_dom"/>
</dbReference>
<evidence type="ECO:0000256" key="9">
    <source>
        <dbReference type="ARBA" id="ARBA00024074"/>
    </source>
</evidence>
<keyword evidence="8" id="KW-0472">Membrane</keyword>
<keyword evidence="5" id="KW-0963">Cytoplasm</keyword>
<evidence type="ECO:0000259" key="17">
    <source>
        <dbReference type="Pfam" id="PF00248"/>
    </source>
</evidence>
<comment type="catalytic activity">
    <reaction evidence="13">
        <text>a primary alcohol + NADP(+) = an aldehyde + NADPH + H(+)</text>
        <dbReference type="Rhea" id="RHEA:15937"/>
        <dbReference type="ChEBI" id="CHEBI:15378"/>
        <dbReference type="ChEBI" id="CHEBI:15734"/>
        <dbReference type="ChEBI" id="CHEBI:17478"/>
        <dbReference type="ChEBI" id="CHEBI:57783"/>
        <dbReference type="ChEBI" id="CHEBI:58349"/>
        <dbReference type="EC" id="1.1.1.2"/>
    </reaction>
</comment>
<dbReference type="CDD" id="cd19106">
    <property type="entry name" value="AKR_AKR1A1-4"/>
    <property type="match status" value="1"/>
</dbReference>
<dbReference type="PROSITE" id="PS00063">
    <property type="entry name" value="ALDOKETO_REDUCTASE_3"/>
    <property type="match status" value="1"/>
</dbReference>